<evidence type="ECO:0000256" key="3">
    <source>
        <dbReference type="ARBA" id="ARBA00011956"/>
    </source>
</evidence>
<dbReference type="InterPro" id="IPR001250">
    <property type="entry name" value="Man6P_Isoase-1"/>
</dbReference>
<dbReference type="PANTHER" id="PTHR10309">
    <property type="entry name" value="MANNOSE-6-PHOSPHATE ISOMERASE"/>
    <property type="match status" value="1"/>
</dbReference>
<dbReference type="InterPro" id="IPR016305">
    <property type="entry name" value="Mannose-6-P_Isomerase"/>
</dbReference>
<feature type="binding site" evidence="8">
    <location>
        <position position="133"/>
    </location>
    <ligand>
        <name>Zn(2+)</name>
        <dbReference type="ChEBI" id="CHEBI:29105"/>
    </ligand>
</feature>
<dbReference type="PANTHER" id="PTHR10309:SF0">
    <property type="entry name" value="MANNOSE-6-PHOSPHATE ISOMERASE"/>
    <property type="match status" value="1"/>
</dbReference>
<evidence type="ECO:0000256" key="5">
    <source>
        <dbReference type="ARBA" id="ARBA00022833"/>
    </source>
</evidence>
<evidence type="ECO:0000313" key="10">
    <source>
        <dbReference type="EMBL" id="KUH37124.1"/>
    </source>
</evidence>
<dbReference type="GO" id="GO:0004476">
    <property type="term" value="F:mannose-6-phosphate isomerase activity"/>
    <property type="evidence" value="ECO:0007669"/>
    <property type="project" value="UniProtKB-EC"/>
</dbReference>
<dbReference type="EMBL" id="LNSV01000054">
    <property type="protein sequence ID" value="KUH37124.1"/>
    <property type="molecule type" value="Genomic_DNA"/>
</dbReference>
<evidence type="ECO:0000256" key="1">
    <source>
        <dbReference type="ARBA" id="ARBA00000757"/>
    </source>
</evidence>
<dbReference type="GO" id="GO:0005829">
    <property type="term" value="C:cytosol"/>
    <property type="evidence" value="ECO:0007669"/>
    <property type="project" value="TreeGrafter"/>
</dbReference>
<dbReference type="InterPro" id="IPR011051">
    <property type="entry name" value="RmlC_Cupin_sf"/>
</dbReference>
<dbReference type="Gene3D" id="2.60.120.10">
    <property type="entry name" value="Jelly Rolls"/>
    <property type="match status" value="2"/>
</dbReference>
<protein>
    <recommendedName>
        <fullName evidence="3">mannose-6-phosphate isomerase</fullName>
        <ecNumber evidence="3">5.3.1.8</ecNumber>
    </recommendedName>
</protein>
<dbReference type="NCBIfam" id="TIGR00218">
    <property type="entry name" value="manA"/>
    <property type="match status" value="1"/>
</dbReference>
<feature type="binding site" evidence="8">
    <location>
        <position position="259"/>
    </location>
    <ligand>
        <name>Zn(2+)</name>
        <dbReference type="ChEBI" id="CHEBI:29105"/>
    </ligand>
</feature>
<name>A0A100Y3N5_9ACTN</name>
<accession>A0A100Y3N5</accession>
<gene>
    <name evidence="10" type="ORF">ATE80_19880</name>
</gene>
<feature type="domain" description="Phosphomannose isomerase type I catalytic" evidence="9">
    <location>
        <begin position="3"/>
        <end position="149"/>
    </location>
</feature>
<keyword evidence="11" id="KW-1185">Reference proteome</keyword>
<keyword evidence="4 8" id="KW-0479">Metal-binding</keyword>
<comment type="similarity">
    <text evidence="2">Belongs to the mannose-6-phosphate isomerase type 1 family.</text>
</comment>
<dbReference type="GO" id="GO:0009298">
    <property type="term" value="P:GDP-mannose biosynthetic process"/>
    <property type="evidence" value="ECO:0007669"/>
    <property type="project" value="InterPro"/>
</dbReference>
<evidence type="ECO:0000256" key="7">
    <source>
        <dbReference type="PIRSR" id="PIRSR001480-1"/>
    </source>
</evidence>
<evidence type="ECO:0000256" key="4">
    <source>
        <dbReference type="ARBA" id="ARBA00022723"/>
    </source>
</evidence>
<evidence type="ECO:0000313" key="11">
    <source>
        <dbReference type="Proteomes" id="UP000054011"/>
    </source>
</evidence>
<reference evidence="10 11" key="1">
    <citation type="submission" date="2015-11" db="EMBL/GenBank/DDBJ databases">
        <title>Genome-wide analysis reveals the secondary metabolome in Streptomyces kanasensis ZX01.</title>
        <authorList>
            <person name="Zhang G."/>
            <person name="Han L."/>
            <person name="Feng J."/>
            <person name="Zhang X."/>
        </authorList>
    </citation>
    <scope>NUCLEOTIDE SEQUENCE [LARGE SCALE GENOMIC DNA]</scope>
    <source>
        <strain evidence="10 11">ZX01</strain>
    </source>
</reference>
<dbReference type="Pfam" id="PF20511">
    <property type="entry name" value="PMI_typeI_cat"/>
    <property type="match status" value="1"/>
</dbReference>
<dbReference type="InterPro" id="IPR046457">
    <property type="entry name" value="PMI_typeI_cat"/>
</dbReference>
<evidence type="ECO:0000256" key="6">
    <source>
        <dbReference type="ARBA" id="ARBA00023235"/>
    </source>
</evidence>
<dbReference type="OrthoDB" id="9792649at2"/>
<feature type="binding site" evidence="8">
    <location>
        <position position="96"/>
    </location>
    <ligand>
        <name>Zn(2+)</name>
        <dbReference type="ChEBI" id="CHEBI:29105"/>
    </ligand>
</feature>
<evidence type="ECO:0000256" key="2">
    <source>
        <dbReference type="ARBA" id="ARBA00010772"/>
    </source>
</evidence>
<dbReference type="GO" id="GO:0008270">
    <property type="term" value="F:zinc ion binding"/>
    <property type="evidence" value="ECO:0007669"/>
    <property type="project" value="InterPro"/>
</dbReference>
<dbReference type="GO" id="GO:0005975">
    <property type="term" value="P:carbohydrate metabolic process"/>
    <property type="evidence" value="ECO:0007669"/>
    <property type="project" value="InterPro"/>
</dbReference>
<dbReference type="CDD" id="cd07011">
    <property type="entry name" value="cupin_PMI_type_I_N"/>
    <property type="match status" value="1"/>
</dbReference>
<comment type="catalytic activity">
    <reaction evidence="1">
        <text>D-mannose 6-phosphate = D-fructose 6-phosphate</text>
        <dbReference type="Rhea" id="RHEA:12356"/>
        <dbReference type="ChEBI" id="CHEBI:58735"/>
        <dbReference type="ChEBI" id="CHEBI:61527"/>
        <dbReference type="EC" id="5.3.1.8"/>
    </reaction>
</comment>
<proteinExistence type="inferred from homology"/>
<dbReference type="PRINTS" id="PR00714">
    <property type="entry name" value="MAN6PISMRASE"/>
</dbReference>
<feature type="active site" evidence="7">
    <location>
        <position position="278"/>
    </location>
</feature>
<keyword evidence="6 10" id="KW-0413">Isomerase</keyword>
<keyword evidence="5 8" id="KW-0862">Zinc</keyword>
<dbReference type="Proteomes" id="UP000054011">
    <property type="component" value="Unassembled WGS sequence"/>
</dbReference>
<sequence>MDRLGTTVRPYDWGSPTALPELMGTVPDGTPQAELWMGAHPAAPSLVERGGRLRPLDEIIAADPAGELGEATARRFGPRLPFLLKLLAAESPLSLQVHPDAAQAAAGYARENAAGIPVDAPHRTYRDAHHKPEMLVALSPFEGLCGFRPARECARLLDALEVDGLAPHAEVLRSRPEEDALREVFSAFLTSPAPDLVAEVTRALARVARSGGAWGRDCAVYAGVARVHPGDPGLLAALMVRQVRLAPGEALFLGAGVPHAYLRGLGVEVMAGSDNVLRCGLTTKHVDAAELLRVVRFAAGPAGAVRPEVLAGGEELYPAPVGDFRLSRLRPGAVRAAYRLDGSGPQVLVCTGGRARLAGPRGELGLRPGQSAYVPAGEEVAVTGSGTVFRATVGREEAHRTDIAHTGTR</sequence>
<feature type="binding site" evidence="8">
    <location>
        <position position="98"/>
    </location>
    <ligand>
        <name>Zn(2+)</name>
        <dbReference type="ChEBI" id="CHEBI:29105"/>
    </ligand>
</feature>
<evidence type="ECO:0000259" key="9">
    <source>
        <dbReference type="Pfam" id="PF20511"/>
    </source>
</evidence>
<dbReference type="Gene3D" id="1.10.441.10">
    <property type="entry name" value="Phosphomannose Isomerase, domain 2"/>
    <property type="match status" value="1"/>
</dbReference>
<dbReference type="InterPro" id="IPR014710">
    <property type="entry name" value="RmlC-like_jellyroll"/>
</dbReference>
<dbReference type="SUPFAM" id="SSF51182">
    <property type="entry name" value="RmlC-like cupins"/>
    <property type="match status" value="1"/>
</dbReference>
<organism evidence="10 11">
    <name type="scientific">Streptomyces kanasensis</name>
    <dbReference type="NCBI Taxonomy" id="936756"/>
    <lineage>
        <taxon>Bacteria</taxon>
        <taxon>Bacillati</taxon>
        <taxon>Actinomycetota</taxon>
        <taxon>Actinomycetes</taxon>
        <taxon>Kitasatosporales</taxon>
        <taxon>Streptomycetaceae</taxon>
        <taxon>Streptomyces</taxon>
    </lineage>
</organism>
<dbReference type="PIRSF" id="PIRSF001480">
    <property type="entry name" value="Mannose-6-phosphate_isomerase"/>
    <property type="match status" value="1"/>
</dbReference>
<comment type="cofactor">
    <cofactor evidence="8">
        <name>Zn(2+)</name>
        <dbReference type="ChEBI" id="CHEBI:29105"/>
    </cofactor>
    <text evidence="8">Binds 1 zinc ion per subunit.</text>
</comment>
<dbReference type="EC" id="5.3.1.8" evidence="3"/>
<dbReference type="AlphaFoldDB" id="A0A100Y3N5"/>
<evidence type="ECO:0000256" key="8">
    <source>
        <dbReference type="PIRSR" id="PIRSR001480-2"/>
    </source>
</evidence>
<dbReference type="STRING" id="936756.ATE80_19880"/>
<comment type="caution">
    <text evidence="10">The sequence shown here is derived from an EMBL/GenBank/DDBJ whole genome shotgun (WGS) entry which is preliminary data.</text>
</comment>
<dbReference type="RefSeq" id="WP_058943590.1">
    <property type="nucleotide sequence ID" value="NZ_LNSV01000054.1"/>
</dbReference>